<evidence type="ECO:0000313" key="5">
    <source>
        <dbReference type="EMBL" id="EEC47530.1"/>
    </source>
</evidence>
<dbReference type="Pfam" id="PF02678">
    <property type="entry name" value="Pirin"/>
    <property type="match status" value="1"/>
</dbReference>
<dbReference type="SUPFAM" id="SSF51182">
    <property type="entry name" value="RmlC-like cupins"/>
    <property type="match status" value="1"/>
</dbReference>
<evidence type="ECO:0000256" key="1">
    <source>
        <dbReference type="ARBA" id="ARBA00008416"/>
    </source>
</evidence>
<name>B7G1L1_PHATC</name>
<dbReference type="EMBL" id="CM000613">
    <property type="protein sequence ID" value="EEC47530.1"/>
    <property type="molecule type" value="Genomic_DNA"/>
</dbReference>
<dbReference type="KEGG" id="pti:PHATRDRAFT_46546"/>
<sequence>MQIVKTSELRKKMSLSPQERPNAMNLTIKITMQQRTKKCFILVAAFVALTLSKVSGFSFQGKDRNAYHQAKKTTLVADLVPSNKSVEGEPNILVPTVSSALASSPKVGPSSILTSARSCKIKRIQKYARLPVWPAWNGVFLFLVGKVFGEETASKLEQTITGRVCPNFYEYEETTPFIMMVHHCHTFAAFDPLRFFQKTFFPEGFPAHPHRGFVTLTYILQGGFIHRDSQGIRQEYGQVDSAIARYKNKHSQWLNTGAGILHEEMFDLQQEKPFWQRPVFQRQELYQLWINLPASQKLNAPISTVLGGDNETPVVQTLADNGTVSTRTLILAGSYDGASATTPIVTPMSIFHVVMQPDATWTFTLPPTYETLILYVRKGCVLDSDEASLPAHHTVYFDAQGAKLNEQLVLRTAEECADFLVLAGEPIREPCAAQGSMVMNEASEIQQAYADYQRGLFGAPWKETLDDAAWQQHVKQFPCRY</sequence>
<accession>B7G1L1</accession>
<keyword evidence="6" id="KW-1185">Reference proteome</keyword>
<organism evidence="5 6">
    <name type="scientific">Phaeodactylum tricornutum (strain CCAP 1055/1)</name>
    <dbReference type="NCBI Taxonomy" id="556484"/>
    <lineage>
        <taxon>Eukaryota</taxon>
        <taxon>Sar</taxon>
        <taxon>Stramenopiles</taxon>
        <taxon>Ochrophyta</taxon>
        <taxon>Bacillariophyta</taxon>
        <taxon>Bacillariophyceae</taxon>
        <taxon>Bacillariophycidae</taxon>
        <taxon>Naviculales</taxon>
        <taxon>Phaeodactylaceae</taxon>
        <taxon>Phaeodactylum</taxon>
    </lineage>
</organism>
<dbReference type="CDD" id="cd02247">
    <property type="entry name" value="cupin_pirin_C"/>
    <property type="match status" value="1"/>
</dbReference>
<dbReference type="OMA" id="GRVCPNF"/>
<dbReference type="RefSeq" id="XP_002180878.1">
    <property type="nucleotide sequence ID" value="XM_002180842.1"/>
</dbReference>
<protein>
    <recommendedName>
        <fullName evidence="7">Pirin</fullName>
    </recommendedName>
</protein>
<dbReference type="Pfam" id="PF05726">
    <property type="entry name" value="Pirin_C"/>
    <property type="match status" value="1"/>
</dbReference>
<reference evidence="5 6" key="1">
    <citation type="journal article" date="2008" name="Nature">
        <title>The Phaeodactylum genome reveals the evolutionary history of diatom genomes.</title>
        <authorList>
            <person name="Bowler C."/>
            <person name="Allen A.E."/>
            <person name="Badger J.H."/>
            <person name="Grimwood J."/>
            <person name="Jabbari K."/>
            <person name="Kuo A."/>
            <person name="Maheswari U."/>
            <person name="Martens C."/>
            <person name="Maumus F."/>
            <person name="Otillar R.P."/>
            <person name="Rayko E."/>
            <person name="Salamov A."/>
            <person name="Vandepoele K."/>
            <person name="Beszteri B."/>
            <person name="Gruber A."/>
            <person name="Heijde M."/>
            <person name="Katinka M."/>
            <person name="Mock T."/>
            <person name="Valentin K."/>
            <person name="Verret F."/>
            <person name="Berges J.A."/>
            <person name="Brownlee C."/>
            <person name="Cadoret J.P."/>
            <person name="Chiovitti A."/>
            <person name="Choi C.J."/>
            <person name="Coesel S."/>
            <person name="De Martino A."/>
            <person name="Detter J.C."/>
            <person name="Durkin C."/>
            <person name="Falciatore A."/>
            <person name="Fournet J."/>
            <person name="Haruta M."/>
            <person name="Huysman M.J."/>
            <person name="Jenkins B.D."/>
            <person name="Jiroutova K."/>
            <person name="Jorgensen R.E."/>
            <person name="Joubert Y."/>
            <person name="Kaplan A."/>
            <person name="Kroger N."/>
            <person name="Kroth P.G."/>
            <person name="La Roche J."/>
            <person name="Lindquist E."/>
            <person name="Lommer M."/>
            <person name="Martin-Jezequel V."/>
            <person name="Lopez P.J."/>
            <person name="Lucas S."/>
            <person name="Mangogna M."/>
            <person name="McGinnis K."/>
            <person name="Medlin L.K."/>
            <person name="Montsant A."/>
            <person name="Oudot-Le Secq M.P."/>
            <person name="Napoli C."/>
            <person name="Obornik M."/>
            <person name="Parker M.S."/>
            <person name="Petit J.L."/>
            <person name="Porcel B.M."/>
            <person name="Poulsen N."/>
            <person name="Robison M."/>
            <person name="Rychlewski L."/>
            <person name="Rynearson T.A."/>
            <person name="Schmutz J."/>
            <person name="Shapiro H."/>
            <person name="Siaut M."/>
            <person name="Stanley M."/>
            <person name="Sussman M.R."/>
            <person name="Taylor A.R."/>
            <person name="Vardi A."/>
            <person name="von Dassow P."/>
            <person name="Vyverman W."/>
            <person name="Willis A."/>
            <person name="Wyrwicz L.S."/>
            <person name="Rokhsar D.S."/>
            <person name="Weissenbach J."/>
            <person name="Armbrust E.V."/>
            <person name="Green B.R."/>
            <person name="Van de Peer Y."/>
            <person name="Grigoriev I.V."/>
        </authorList>
    </citation>
    <scope>NUCLEOTIDE SEQUENCE [LARGE SCALE GENOMIC DNA]</scope>
    <source>
        <strain evidence="5 6">CCAP 1055/1</strain>
    </source>
</reference>
<evidence type="ECO:0000313" key="6">
    <source>
        <dbReference type="Proteomes" id="UP000000759"/>
    </source>
</evidence>
<proteinExistence type="inferred from homology"/>
<evidence type="ECO:0000256" key="2">
    <source>
        <dbReference type="RuleBase" id="RU003457"/>
    </source>
</evidence>
<evidence type="ECO:0000259" key="3">
    <source>
        <dbReference type="Pfam" id="PF02678"/>
    </source>
</evidence>
<dbReference type="HOGENOM" id="CLU_568005_0_0_1"/>
<gene>
    <name evidence="5" type="ORF">PHATRDRAFT_46546</name>
</gene>
<evidence type="ECO:0000259" key="4">
    <source>
        <dbReference type="Pfam" id="PF05726"/>
    </source>
</evidence>
<dbReference type="GeneID" id="7201689"/>
<dbReference type="InterPro" id="IPR012093">
    <property type="entry name" value="Pirin"/>
</dbReference>
<dbReference type="PANTHER" id="PTHR13903:SF8">
    <property type="entry name" value="PIRIN"/>
    <property type="match status" value="1"/>
</dbReference>
<dbReference type="InterPro" id="IPR014710">
    <property type="entry name" value="RmlC-like_jellyroll"/>
</dbReference>
<dbReference type="InParanoid" id="B7G1L1"/>
<dbReference type="AlphaFoldDB" id="B7G1L1"/>
<dbReference type="OrthoDB" id="198735at2759"/>
<dbReference type="PaxDb" id="2850-Phatr46546"/>
<dbReference type="STRING" id="556484.B7G1L1"/>
<comment type="similarity">
    <text evidence="1 2">Belongs to the pirin family.</text>
</comment>
<feature type="domain" description="Pirin N-terminal" evidence="3">
    <location>
        <begin position="169"/>
        <end position="290"/>
    </location>
</feature>
<dbReference type="PANTHER" id="PTHR13903">
    <property type="entry name" value="PIRIN-RELATED"/>
    <property type="match status" value="1"/>
</dbReference>
<dbReference type="InterPro" id="IPR003829">
    <property type="entry name" value="Pirin_N_dom"/>
</dbReference>
<reference evidence="6" key="2">
    <citation type="submission" date="2008-08" db="EMBL/GenBank/DDBJ databases">
        <authorList>
            <consortium name="Diatom Consortium"/>
            <person name="Grigoriev I."/>
            <person name="Grimwood J."/>
            <person name="Kuo A."/>
            <person name="Otillar R.P."/>
            <person name="Salamov A."/>
            <person name="Detter J.C."/>
            <person name="Lindquist E."/>
            <person name="Shapiro H."/>
            <person name="Lucas S."/>
            <person name="Glavina del Rio T."/>
            <person name="Pitluck S."/>
            <person name="Rokhsar D."/>
            <person name="Bowler C."/>
        </authorList>
    </citation>
    <scope>GENOME REANNOTATION</scope>
    <source>
        <strain evidence="6">CCAP 1055/1</strain>
    </source>
</reference>
<dbReference type="InterPro" id="IPR011051">
    <property type="entry name" value="RmlC_Cupin_sf"/>
</dbReference>
<dbReference type="eggNOG" id="ENOG502QQ5A">
    <property type="taxonomic scope" value="Eukaryota"/>
</dbReference>
<feature type="domain" description="Pirin C-terminal" evidence="4">
    <location>
        <begin position="351"/>
        <end position="458"/>
    </location>
</feature>
<dbReference type="Proteomes" id="UP000000759">
    <property type="component" value="Chromosome 10"/>
</dbReference>
<dbReference type="InterPro" id="IPR008778">
    <property type="entry name" value="Pirin_C_dom"/>
</dbReference>
<dbReference type="Gene3D" id="2.60.120.10">
    <property type="entry name" value="Jelly Rolls"/>
    <property type="match status" value="1"/>
</dbReference>
<evidence type="ECO:0008006" key="7">
    <source>
        <dbReference type="Google" id="ProtNLM"/>
    </source>
</evidence>